<evidence type="ECO:0000256" key="4">
    <source>
        <dbReference type="ARBA" id="ARBA00022679"/>
    </source>
</evidence>
<keyword evidence="7" id="KW-1208">Phospholipid metabolism</keyword>
<dbReference type="InterPro" id="IPR002123">
    <property type="entry name" value="Plipid/glycerol_acylTrfase"/>
</dbReference>
<dbReference type="GeneTree" id="ENSGT00950000182836"/>
<dbReference type="GO" id="GO:0071618">
    <property type="term" value="F:lysophosphatidylethanolamine acyltransferase activity"/>
    <property type="evidence" value="ECO:0007669"/>
    <property type="project" value="Ensembl"/>
</dbReference>
<keyword evidence="8" id="KW-0012">Acyltransferase</keyword>
<comment type="similarity">
    <text evidence="2">Belongs to the 1-acyl-sn-glycerol-3-phosphate acyltransferase family.</text>
</comment>
<evidence type="ECO:0000259" key="11">
    <source>
        <dbReference type="SMART" id="SM00563"/>
    </source>
</evidence>
<comment type="subcellular location">
    <subcellularLocation>
        <location evidence="1">Endoplasmic reticulum membrane</location>
        <topology evidence="1">Multi-pass membrane protein</topology>
    </subcellularLocation>
</comment>
<keyword evidence="13" id="KW-1185">Reference proteome</keyword>
<evidence type="ECO:0000256" key="3">
    <source>
        <dbReference type="ARBA" id="ARBA00022516"/>
    </source>
</evidence>
<dbReference type="GO" id="GO:0047190">
    <property type="term" value="F:2-acylglycerophosphocholine O-acyltransferase activity"/>
    <property type="evidence" value="ECO:0007669"/>
    <property type="project" value="Ensembl"/>
</dbReference>
<evidence type="ECO:0000256" key="6">
    <source>
        <dbReference type="ARBA" id="ARBA00023209"/>
    </source>
</evidence>
<keyword evidence="6" id="KW-0594">Phospholipid biosynthesis</keyword>
<name>A0A8I5YQ05_PONAB</name>
<dbReference type="SUPFAM" id="SSF69593">
    <property type="entry name" value="Glycerol-3-phosphate (1)-acyltransferase"/>
    <property type="match status" value="1"/>
</dbReference>
<dbReference type="AlphaFoldDB" id="A0A8I5YQ05"/>
<keyword evidence="4" id="KW-0808">Transferase</keyword>
<dbReference type="GO" id="GO:0008654">
    <property type="term" value="P:phospholipid biosynthetic process"/>
    <property type="evidence" value="ECO:0007669"/>
    <property type="project" value="UniProtKB-KW"/>
</dbReference>
<evidence type="ECO:0000256" key="1">
    <source>
        <dbReference type="ARBA" id="ARBA00004477"/>
    </source>
</evidence>
<feature type="domain" description="Phospholipid/glycerol acyltransferase" evidence="11">
    <location>
        <begin position="174"/>
        <end position="290"/>
    </location>
</feature>
<evidence type="ECO:0000256" key="10">
    <source>
        <dbReference type="SAM" id="Phobius"/>
    </source>
</evidence>
<dbReference type="GO" id="GO:0005789">
    <property type="term" value="C:endoplasmic reticulum membrane"/>
    <property type="evidence" value="ECO:0007669"/>
    <property type="project" value="UniProtKB-SubCell"/>
</dbReference>
<evidence type="ECO:0000256" key="7">
    <source>
        <dbReference type="ARBA" id="ARBA00023264"/>
    </source>
</evidence>
<dbReference type="Proteomes" id="UP000001595">
    <property type="component" value="Chromosome 1"/>
</dbReference>
<evidence type="ECO:0000256" key="8">
    <source>
        <dbReference type="ARBA" id="ARBA00023315"/>
    </source>
</evidence>
<dbReference type="GO" id="GO:0003846">
    <property type="term" value="F:2-acylglycerol O-acyltransferase activity"/>
    <property type="evidence" value="ECO:0007669"/>
    <property type="project" value="Ensembl"/>
</dbReference>
<dbReference type="PANTHER" id="PTHR10983">
    <property type="entry name" value="1-ACYLGLYCEROL-3-PHOSPHATE ACYLTRANSFERASE-RELATED"/>
    <property type="match status" value="1"/>
</dbReference>
<feature type="transmembrane region" description="Helical" evidence="10">
    <location>
        <begin position="421"/>
        <end position="441"/>
    </location>
</feature>
<dbReference type="Pfam" id="PF16076">
    <property type="entry name" value="Acyltransf_C"/>
    <property type="match status" value="1"/>
</dbReference>
<protein>
    <submittedName>
        <fullName evidence="12">Lysophosphatidylglycerol acyltransferase 1</fullName>
    </submittedName>
</protein>
<accession>A0A8I5YQ05</accession>
<dbReference type="GO" id="GO:0019432">
    <property type="term" value="P:triglyceride biosynthetic process"/>
    <property type="evidence" value="ECO:0007669"/>
    <property type="project" value="Ensembl"/>
</dbReference>
<keyword evidence="3" id="KW-0444">Lipid biosynthesis</keyword>
<dbReference type="Ensembl" id="ENSPPYT00000037307.1">
    <property type="protein sequence ID" value="ENSPPYP00000040058.1"/>
    <property type="gene ID" value="ENSPPYG00000000240.3"/>
</dbReference>
<keyword evidence="10" id="KW-0472">Membrane</keyword>
<reference evidence="12 13" key="1">
    <citation type="submission" date="2008-02" db="EMBL/GenBank/DDBJ databases">
        <title>A 6x draft sequence assembly of the Pongo pygmaeus abelii genome.</title>
        <authorList>
            <person name="Wilson R.K."/>
            <person name="Mardis E."/>
        </authorList>
    </citation>
    <scope>NUCLEOTIDE SEQUENCE [LARGE SCALE GENOMIC DNA]</scope>
</reference>
<dbReference type="CDD" id="cd07990">
    <property type="entry name" value="LPLAT_LCLAT1-like"/>
    <property type="match status" value="1"/>
</dbReference>
<proteinExistence type="inferred from homology"/>
<evidence type="ECO:0000256" key="5">
    <source>
        <dbReference type="ARBA" id="ARBA00022824"/>
    </source>
</evidence>
<evidence type="ECO:0000313" key="13">
    <source>
        <dbReference type="Proteomes" id="UP000001595"/>
    </source>
</evidence>
<evidence type="ECO:0000256" key="9">
    <source>
        <dbReference type="SAM" id="MobiDB-lite"/>
    </source>
</evidence>
<keyword evidence="10" id="KW-1133">Transmembrane helix</keyword>
<keyword evidence="10" id="KW-0812">Transmembrane</keyword>
<feature type="region of interest" description="Disordered" evidence="9">
    <location>
        <begin position="1"/>
        <end position="37"/>
    </location>
</feature>
<evidence type="ECO:0000256" key="2">
    <source>
        <dbReference type="ARBA" id="ARBA00008655"/>
    </source>
</evidence>
<reference evidence="12" key="3">
    <citation type="submission" date="2025-09" db="UniProtKB">
        <authorList>
            <consortium name="Ensembl"/>
        </authorList>
    </citation>
    <scope>IDENTIFICATION</scope>
</reference>
<dbReference type="SMART" id="SM00563">
    <property type="entry name" value="PlsC"/>
    <property type="match status" value="1"/>
</dbReference>
<dbReference type="Pfam" id="PF01553">
    <property type="entry name" value="Acyltransferase"/>
    <property type="match status" value="1"/>
</dbReference>
<dbReference type="PANTHER" id="PTHR10983:SF2">
    <property type="entry name" value="ACYL-COA:LYSOPHOSPHATIDYLGLYCEROL ACYLTRANSFERASE 1"/>
    <property type="match status" value="1"/>
</dbReference>
<dbReference type="GO" id="GO:0036149">
    <property type="term" value="P:phosphatidylinositol acyl-chain remodeling"/>
    <property type="evidence" value="ECO:0007669"/>
    <property type="project" value="TreeGrafter"/>
</dbReference>
<gene>
    <name evidence="12" type="primary">LPGAT1</name>
</gene>
<keyword evidence="5" id="KW-0256">Endoplasmic reticulum</keyword>
<dbReference type="GO" id="GO:0036152">
    <property type="term" value="P:phosphatidylethanolamine acyl-chain remodeling"/>
    <property type="evidence" value="ECO:0007669"/>
    <property type="project" value="Ensembl"/>
</dbReference>
<dbReference type="OMA" id="EMGDDIT"/>
<feature type="transmembrane region" description="Helical" evidence="10">
    <location>
        <begin position="133"/>
        <end position="154"/>
    </location>
</feature>
<sequence>MTATPRRGTPAPALRSRPPSAPAEVSPARGPRPPPRPFHIRGNRCRLHWLPALRSPLLCSFHHPPLPCPLKDRTESNVRMAMTLEEAPWLGWLLVKALMRFAFMVVNNLVAIPSYICYVIILQPLRVLDSKRFWYIEGIMYKWLLGMVASWGWYAGYTVMEWGEDIKAVSKDEAVMLVNHQATGDVCTLMMCLQDKGLVVAQMMWLMDHIFKYTNFGIVSLVHGDFFIRQGRSYRDQQLLLLKKHLENNYRSRDRKWIVLFPEGGFLRKRRETSQAFAKKNNLPFLTNVTLPRSGATKVILNALVAQQKNGSPAGGDAKELDSKSKGLQWIIDTTIAYPKAEPIDIQTWILGYRKPTVTHVHYRIFPIKDVPLETDDLTTWLYQRFVEKEDLLSHFYETGAFPPSKGHKEAVSREMTLSNLWIFLIQSFAFLSGYMCFLPVDTVSGPADGQLREKQIGT</sequence>
<organism evidence="12 13">
    <name type="scientific">Pongo abelii</name>
    <name type="common">Sumatran orangutan</name>
    <name type="synonym">Pongo pygmaeus abelii</name>
    <dbReference type="NCBI Taxonomy" id="9601"/>
    <lineage>
        <taxon>Eukaryota</taxon>
        <taxon>Metazoa</taxon>
        <taxon>Chordata</taxon>
        <taxon>Craniata</taxon>
        <taxon>Vertebrata</taxon>
        <taxon>Euteleostomi</taxon>
        <taxon>Mammalia</taxon>
        <taxon>Eutheria</taxon>
        <taxon>Euarchontoglires</taxon>
        <taxon>Primates</taxon>
        <taxon>Haplorrhini</taxon>
        <taxon>Catarrhini</taxon>
        <taxon>Hominidae</taxon>
        <taxon>Pongo</taxon>
    </lineage>
</organism>
<keyword evidence="6" id="KW-0443">Lipid metabolism</keyword>
<feature type="transmembrane region" description="Helical" evidence="10">
    <location>
        <begin position="98"/>
        <end position="121"/>
    </location>
</feature>
<evidence type="ECO:0000313" key="12">
    <source>
        <dbReference type="Ensembl" id="ENSPPYP00000040058.1"/>
    </source>
</evidence>
<reference evidence="12" key="2">
    <citation type="submission" date="2025-08" db="UniProtKB">
        <authorList>
            <consortium name="Ensembl"/>
        </authorList>
    </citation>
    <scope>IDENTIFICATION</scope>
</reference>
<dbReference type="InterPro" id="IPR032098">
    <property type="entry name" value="Acyltransf_C"/>
</dbReference>